<protein>
    <recommendedName>
        <fullName evidence="4">RidA family protein</fullName>
    </recommendedName>
</protein>
<evidence type="ECO:0000313" key="2">
    <source>
        <dbReference type="EMBL" id="MRI66128.1"/>
    </source>
</evidence>
<dbReference type="NCBIfam" id="TIGR00004">
    <property type="entry name" value="Rid family detoxifying hydrolase"/>
    <property type="match status" value="1"/>
</dbReference>
<dbReference type="GO" id="GO:0019239">
    <property type="term" value="F:deaminase activity"/>
    <property type="evidence" value="ECO:0007669"/>
    <property type="project" value="TreeGrafter"/>
</dbReference>
<dbReference type="PANTHER" id="PTHR11803:SF58">
    <property type="entry name" value="PROTEIN HMF1-RELATED"/>
    <property type="match status" value="1"/>
</dbReference>
<reference evidence="2 3" key="1">
    <citation type="submission" date="2019-10" db="EMBL/GenBank/DDBJ databases">
        <title>Gracilibacillus salitolerans sp. nov., a moderate halophile isolated from a saline soil in northwest China.</title>
        <authorList>
            <person name="Gan L."/>
        </authorList>
    </citation>
    <scope>NUCLEOTIDE SEQUENCE [LARGE SCALE GENOMIC DNA]</scope>
    <source>
        <strain evidence="2 3">TP2-8</strain>
    </source>
</reference>
<evidence type="ECO:0000256" key="1">
    <source>
        <dbReference type="ARBA" id="ARBA00010552"/>
    </source>
</evidence>
<evidence type="ECO:0000313" key="3">
    <source>
        <dbReference type="Proteomes" id="UP000435187"/>
    </source>
</evidence>
<dbReference type="InterPro" id="IPR035959">
    <property type="entry name" value="RutC-like_sf"/>
</dbReference>
<comment type="similarity">
    <text evidence="1">Belongs to the RutC family.</text>
</comment>
<dbReference type="Pfam" id="PF01042">
    <property type="entry name" value="Ribonuc_L-PSP"/>
    <property type="match status" value="1"/>
</dbReference>
<name>A0A6N7QVU0_9BACI</name>
<organism evidence="2 3">
    <name type="scientific">Gracilibacillus thailandensis</name>
    <dbReference type="NCBI Taxonomy" id="563735"/>
    <lineage>
        <taxon>Bacteria</taxon>
        <taxon>Bacillati</taxon>
        <taxon>Bacillota</taxon>
        <taxon>Bacilli</taxon>
        <taxon>Bacillales</taxon>
        <taxon>Bacillaceae</taxon>
        <taxon>Gracilibacillus</taxon>
    </lineage>
</organism>
<gene>
    <name evidence="2" type="ORF">GH885_07185</name>
</gene>
<evidence type="ECO:0008006" key="4">
    <source>
        <dbReference type="Google" id="ProtNLM"/>
    </source>
</evidence>
<dbReference type="SUPFAM" id="SSF55298">
    <property type="entry name" value="YjgF-like"/>
    <property type="match status" value="1"/>
</dbReference>
<dbReference type="EMBL" id="WJEE01000012">
    <property type="protein sequence ID" value="MRI66128.1"/>
    <property type="molecule type" value="Genomic_DNA"/>
</dbReference>
<dbReference type="InterPro" id="IPR006056">
    <property type="entry name" value="RidA"/>
</dbReference>
<dbReference type="InterPro" id="IPR006175">
    <property type="entry name" value="YjgF/YER057c/UK114"/>
</dbReference>
<sequence>MKEIIDTNQAAKPGGHFSQGIKINNRVYVAGQPPVDPKTGKIPETIEEQTRIALINIKHVLEAAGAKLEDVVKINTYLTNVDDFKRYDKVYQEFFTDNLPVRTTIGCSLKGIPLEIDAIAEL</sequence>
<accession>A0A6N7QVU0</accession>
<dbReference type="PANTHER" id="PTHR11803">
    <property type="entry name" value="2-IMINOBUTANOATE/2-IMINOPROPANOATE DEAMINASE RIDA"/>
    <property type="match status" value="1"/>
</dbReference>
<dbReference type="Proteomes" id="UP000435187">
    <property type="component" value="Unassembled WGS sequence"/>
</dbReference>
<dbReference type="FunFam" id="3.30.1330.40:FF:000001">
    <property type="entry name" value="L-PSP family endoribonuclease"/>
    <property type="match status" value="1"/>
</dbReference>
<proteinExistence type="inferred from homology"/>
<dbReference type="CDD" id="cd00448">
    <property type="entry name" value="YjgF_YER057c_UK114_family"/>
    <property type="match status" value="1"/>
</dbReference>
<comment type="caution">
    <text evidence="2">The sequence shown here is derived from an EMBL/GenBank/DDBJ whole genome shotgun (WGS) entry which is preliminary data.</text>
</comment>
<keyword evidence="3" id="KW-1185">Reference proteome</keyword>
<dbReference type="Gene3D" id="3.30.1330.40">
    <property type="entry name" value="RutC-like"/>
    <property type="match status" value="1"/>
</dbReference>
<dbReference type="AlphaFoldDB" id="A0A6N7QVU0"/>
<dbReference type="GO" id="GO:0005829">
    <property type="term" value="C:cytosol"/>
    <property type="evidence" value="ECO:0007669"/>
    <property type="project" value="TreeGrafter"/>
</dbReference>
<dbReference type="RefSeq" id="WP_153834888.1">
    <property type="nucleotide sequence ID" value="NZ_JBHUMW010000106.1"/>
</dbReference>